<feature type="region of interest" description="Disordered" evidence="1">
    <location>
        <begin position="1"/>
        <end position="24"/>
    </location>
</feature>
<dbReference type="GO" id="GO:0003677">
    <property type="term" value="F:DNA binding"/>
    <property type="evidence" value="ECO:0007669"/>
    <property type="project" value="InterPro"/>
</dbReference>
<accession>A0A385DE50</accession>
<dbReference type="GO" id="GO:0004803">
    <property type="term" value="F:transposase activity"/>
    <property type="evidence" value="ECO:0007669"/>
    <property type="project" value="InterPro"/>
</dbReference>
<feature type="region of interest" description="Disordered" evidence="1">
    <location>
        <begin position="281"/>
        <end position="338"/>
    </location>
</feature>
<dbReference type="PANTHER" id="PTHR37529:SF1">
    <property type="entry name" value="TRANSPOSASE INSG FOR INSERTION SEQUENCE ELEMENT IS4-RELATED"/>
    <property type="match status" value="1"/>
</dbReference>
<dbReference type="NCBIfam" id="NF033592">
    <property type="entry name" value="transpos_IS4_1"/>
    <property type="match status" value="1"/>
</dbReference>
<dbReference type="Pfam" id="PF01609">
    <property type="entry name" value="DDE_Tnp_1"/>
    <property type="match status" value="1"/>
</dbReference>
<evidence type="ECO:0000259" key="2">
    <source>
        <dbReference type="Pfam" id="PF01609"/>
    </source>
</evidence>
<reference evidence="3 4" key="1">
    <citation type="submission" date="2018-08" db="EMBL/GenBank/DDBJ databases">
        <authorList>
            <person name="Ferrada E.E."/>
            <person name="Latorre B.A."/>
        </authorList>
    </citation>
    <scope>NUCLEOTIDE SEQUENCE [LARGE SCALE GENOMIC DNA]</scope>
    <source>
        <strain evidence="3 4">VK-A60T</strain>
    </source>
</reference>
<dbReference type="InterPro" id="IPR002559">
    <property type="entry name" value="Transposase_11"/>
</dbReference>
<sequence>MFRIRRATATPSTTPPPPAASLSASPRSVVLAEIGTHGVLDARLGGYRDGERSLAYPLASSTGPGDLVIADRGFWSVEFAHVFTAAGTDLLVRLQSNHLGTAQEQLPDGSYLSLARPGKDVRLRAAREGRTLPEHVIYRVITFAKGDKVAYLGTTLLDPEQYPAAELVVLYRERWEIELAFDEIKNHLGSGGPIRSRTPEGVRQELWAYLTVHHAIRQFAHTAALARPAVDTDRVSYLKCVRIVRRSIPSQLGATATKLTRSFTEARWEARARLLPARRSRDCPRAIKKPNRWPVLRTRARRDTVQPGRWAHNQTTKPKSNRRAGRPVLRGNRAPSPQ</sequence>
<dbReference type="EMBL" id="CP031742">
    <property type="protein sequence ID" value="AXQ56695.1"/>
    <property type="molecule type" value="Genomic_DNA"/>
</dbReference>
<evidence type="ECO:0000313" key="4">
    <source>
        <dbReference type="Proteomes" id="UP000259636"/>
    </source>
</evidence>
<dbReference type="AlphaFoldDB" id="A0A385DE50"/>
<protein>
    <submittedName>
        <fullName evidence="3">IS4 family transposase</fullName>
    </submittedName>
</protein>
<dbReference type="KEGG" id="sky:D0C37_20255"/>
<dbReference type="PANTHER" id="PTHR37529">
    <property type="entry name" value="TRANSPOSASE INSG FOR INSERTION SEQUENCE ELEMENT IS4-RELATED"/>
    <property type="match status" value="1"/>
</dbReference>
<feature type="domain" description="Transposase IS4-like" evidence="2">
    <location>
        <begin position="41"/>
        <end position="212"/>
    </location>
</feature>
<organism evidence="3 4">
    <name type="scientific">Streptomyces koyangensis</name>
    <dbReference type="NCBI Taxonomy" id="188770"/>
    <lineage>
        <taxon>Bacteria</taxon>
        <taxon>Bacillati</taxon>
        <taxon>Actinomycetota</taxon>
        <taxon>Actinomycetes</taxon>
        <taxon>Kitasatosporales</taxon>
        <taxon>Streptomycetaceae</taxon>
        <taxon>Streptomyces</taxon>
        <taxon>Streptomyces aurantiacus group</taxon>
    </lineage>
</organism>
<dbReference type="InterPro" id="IPR047952">
    <property type="entry name" value="Transpos_IS4"/>
</dbReference>
<name>A0A385DE50_9ACTN</name>
<gene>
    <name evidence="3" type="ORF">D0C37_20255</name>
</gene>
<dbReference type="SUPFAM" id="SSF53098">
    <property type="entry name" value="Ribonuclease H-like"/>
    <property type="match status" value="1"/>
</dbReference>
<proteinExistence type="predicted"/>
<evidence type="ECO:0000256" key="1">
    <source>
        <dbReference type="SAM" id="MobiDB-lite"/>
    </source>
</evidence>
<dbReference type="InterPro" id="IPR012337">
    <property type="entry name" value="RNaseH-like_sf"/>
</dbReference>
<dbReference type="Proteomes" id="UP000259636">
    <property type="component" value="Chromosome"/>
</dbReference>
<dbReference type="GO" id="GO:0006313">
    <property type="term" value="P:DNA transposition"/>
    <property type="evidence" value="ECO:0007669"/>
    <property type="project" value="InterPro"/>
</dbReference>
<evidence type="ECO:0000313" key="3">
    <source>
        <dbReference type="EMBL" id="AXQ56695.1"/>
    </source>
</evidence>